<feature type="transmembrane region" description="Helical" evidence="1">
    <location>
        <begin position="36"/>
        <end position="59"/>
    </location>
</feature>
<dbReference type="AlphaFoldDB" id="A0A396RQR8"/>
<keyword evidence="1" id="KW-0472">Membrane</keyword>
<evidence type="ECO:0000313" key="3">
    <source>
        <dbReference type="Proteomes" id="UP000266693"/>
    </source>
</evidence>
<sequence>MQVMLWSWAGVALAVVAFAGFADWRNRRRRNPDRVAMLPWPLIQVLALLAALMLAAIALNVR</sequence>
<feature type="transmembrane region" description="Helical" evidence="1">
    <location>
        <begin position="6"/>
        <end position="24"/>
    </location>
</feature>
<keyword evidence="1" id="KW-0812">Transmembrane</keyword>
<organism evidence="2 3">
    <name type="scientific">Sphingomonas gilva</name>
    <dbReference type="NCBI Taxonomy" id="2305907"/>
    <lineage>
        <taxon>Bacteria</taxon>
        <taxon>Pseudomonadati</taxon>
        <taxon>Pseudomonadota</taxon>
        <taxon>Alphaproteobacteria</taxon>
        <taxon>Sphingomonadales</taxon>
        <taxon>Sphingomonadaceae</taxon>
        <taxon>Sphingomonas</taxon>
    </lineage>
</organism>
<dbReference type="Proteomes" id="UP000266693">
    <property type="component" value="Unassembled WGS sequence"/>
</dbReference>
<keyword evidence="1" id="KW-1133">Transmembrane helix</keyword>
<name>A0A396RQR8_9SPHN</name>
<keyword evidence="3" id="KW-1185">Reference proteome</keyword>
<reference evidence="2 3" key="1">
    <citation type="submission" date="2018-08" db="EMBL/GenBank/DDBJ databases">
        <title>The multiple taxonomic identification of Sphingomonas gilva.</title>
        <authorList>
            <person name="Zhu D."/>
            <person name="Zheng S."/>
        </authorList>
    </citation>
    <scope>NUCLEOTIDE SEQUENCE [LARGE SCALE GENOMIC DNA]</scope>
    <source>
        <strain evidence="2 3">ZDH117</strain>
    </source>
</reference>
<accession>A0A396RQR8</accession>
<proteinExistence type="predicted"/>
<evidence type="ECO:0000313" key="2">
    <source>
        <dbReference type="EMBL" id="RHW16623.1"/>
    </source>
</evidence>
<comment type="caution">
    <text evidence="2">The sequence shown here is derived from an EMBL/GenBank/DDBJ whole genome shotgun (WGS) entry which is preliminary data.</text>
</comment>
<protein>
    <submittedName>
        <fullName evidence="2">Uncharacterized protein</fullName>
    </submittedName>
</protein>
<dbReference type="EMBL" id="QWLV01000008">
    <property type="protein sequence ID" value="RHW16623.1"/>
    <property type="molecule type" value="Genomic_DNA"/>
</dbReference>
<evidence type="ECO:0000256" key="1">
    <source>
        <dbReference type="SAM" id="Phobius"/>
    </source>
</evidence>
<gene>
    <name evidence="2" type="ORF">D1610_14615</name>
</gene>